<dbReference type="InterPro" id="IPR018130">
    <property type="entry name" value="Ribosomal_uS2_CS"/>
</dbReference>
<evidence type="ECO:0000256" key="6">
    <source>
        <dbReference type="RuleBase" id="RU003631"/>
    </source>
</evidence>
<dbReference type="Gene3D" id="3.40.50.10490">
    <property type="entry name" value="Glucose-6-phosphate isomerase like protein, domain 1"/>
    <property type="match status" value="1"/>
</dbReference>
<comment type="similarity">
    <text evidence="1 5 6">Belongs to the universal ribosomal protein uS2 family.</text>
</comment>
<dbReference type="SUPFAM" id="SSF52313">
    <property type="entry name" value="Ribosomal protein S2"/>
    <property type="match status" value="1"/>
</dbReference>
<dbReference type="CDD" id="cd01425">
    <property type="entry name" value="RPS2"/>
    <property type="match status" value="1"/>
</dbReference>
<protein>
    <recommendedName>
        <fullName evidence="4 5">Small ribosomal subunit protein uS2c</fullName>
    </recommendedName>
</protein>
<dbReference type="InterPro" id="IPR023591">
    <property type="entry name" value="Ribosomal_uS2_flav_dom_sf"/>
</dbReference>
<dbReference type="HAMAP" id="MF_00291_B">
    <property type="entry name" value="Ribosomal_uS2_B"/>
    <property type="match status" value="1"/>
</dbReference>
<dbReference type="PANTHER" id="PTHR12534">
    <property type="entry name" value="30S RIBOSOMAL PROTEIN S2 PROKARYOTIC AND ORGANELLAR"/>
    <property type="match status" value="1"/>
</dbReference>
<dbReference type="GO" id="GO:0006412">
    <property type="term" value="P:translation"/>
    <property type="evidence" value="ECO:0007669"/>
    <property type="project" value="UniProtKB-UniRule"/>
</dbReference>
<dbReference type="PROSITE" id="PS00963">
    <property type="entry name" value="RIBOSOMAL_S2_2"/>
    <property type="match status" value="1"/>
</dbReference>
<evidence type="ECO:0000256" key="3">
    <source>
        <dbReference type="ARBA" id="ARBA00023274"/>
    </source>
</evidence>
<sequence length="228" mass="26417">MITLEKMLESGVHLGHEVRRWNPKMVPYIYGRRKNIHIIDILQTFVCLDKISRFLFKIGSEKKNVLFVCTKRQFSSIVQECALRSNSYYVNKRWLGGMLTNWSTIQICVENLKLLNKQSTEGNFENLTKKEISILNKRKEKLEKYFDGIKNMSVLPDVVIIVDQIREFKAVCECIKLKIPIITIVDTNCDPTLTDFLVPGNDDSIRSVSLLLNELTSYIIKGQNKILE</sequence>
<dbReference type="GO" id="GO:0009507">
    <property type="term" value="C:chloroplast"/>
    <property type="evidence" value="ECO:0007669"/>
    <property type="project" value="UniProtKB-SubCell"/>
</dbReference>
<dbReference type="NCBIfam" id="TIGR01011">
    <property type="entry name" value="rpsB_bact"/>
    <property type="match status" value="1"/>
</dbReference>
<keyword evidence="2 5" id="KW-0689">Ribosomal protein</keyword>
<reference evidence="7" key="1">
    <citation type="submission" date="2021-09" db="EMBL/GenBank/DDBJ databases">
        <authorList>
            <person name="Maciszewski K."/>
            <person name="Dabbagh N."/>
            <person name="Preisfeld A."/>
            <person name="Karnkowska A."/>
        </authorList>
    </citation>
    <scope>NUCLEOTIDE SEQUENCE</scope>
</reference>
<dbReference type="FunFam" id="1.10.287.610:FF:000001">
    <property type="entry name" value="30S ribosomal protein S2"/>
    <property type="match status" value="1"/>
</dbReference>
<evidence type="ECO:0000256" key="4">
    <source>
        <dbReference type="ARBA" id="ARBA00035155"/>
    </source>
</evidence>
<evidence type="ECO:0000313" key="7">
    <source>
        <dbReference type="EMBL" id="UXD06230.1"/>
    </source>
</evidence>
<keyword evidence="7" id="KW-0150">Chloroplast</keyword>
<dbReference type="Gene3D" id="1.10.287.610">
    <property type="entry name" value="Helix hairpin bin"/>
    <property type="match status" value="1"/>
</dbReference>
<dbReference type="AlphaFoldDB" id="A0A977K7W9"/>
<dbReference type="PANTHER" id="PTHR12534:SF0">
    <property type="entry name" value="SMALL RIBOSOMAL SUBUNIT PROTEIN US2M"/>
    <property type="match status" value="1"/>
</dbReference>
<dbReference type="EMBL" id="OK136183">
    <property type="protein sequence ID" value="UXD06230.1"/>
    <property type="molecule type" value="Genomic_DNA"/>
</dbReference>
<name>A0A977K7W9_9EUGL</name>
<dbReference type="PROSITE" id="PS00962">
    <property type="entry name" value="RIBOSOMAL_S2_1"/>
    <property type="match status" value="1"/>
</dbReference>
<dbReference type="Pfam" id="PF00318">
    <property type="entry name" value="Ribosomal_S2"/>
    <property type="match status" value="1"/>
</dbReference>
<accession>A0A977K7W9</accession>
<gene>
    <name evidence="5" type="primary">rps2</name>
</gene>
<comment type="subcellular location">
    <subcellularLocation>
        <location evidence="5">Plastid</location>
        <location evidence="5">Chloroplast</location>
    </subcellularLocation>
</comment>
<reference evidence="7" key="2">
    <citation type="journal article" date="2022" name="Mol. Phylogenet. Evol.">
        <title>Maturyoshka: A maturase inside a maturase, and other peculiarities of the novel chloroplast genomes of marine euglenophytes.</title>
        <authorList>
            <person name="Maciszewski K."/>
            <person name="Dabbagh N."/>
            <person name="Preisfeld A."/>
            <person name="Karnkowska A."/>
        </authorList>
    </citation>
    <scope>NUCLEOTIDE SEQUENCE</scope>
</reference>
<dbReference type="GO" id="GO:0005763">
    <property type="term" value="C:mitochondrial small ribosomal subunit"/>
    <property type="evidence" value="ECO:0007669"/>
    <property type="project" value="TreeGrafter"/>
</dbReference>
<proteinExistence type="inferred from homology"/>
<evidence type="ECO:0000256" key="2">
    <source>
        <dbReference type="ARBA" id="ARBA00022980"/>
    </source>
</evidence>
<dbReference type="InterPro" id="IPR001865">
    <property type="entry name" value="Ribosomal_uS2"/>
</dbReference>
<organism evidence="7">
    <name type="scientific">Eutreptia sp. CCAC 1914B</name>
    <dbReference type="NCBI Taxonomy" id="2979827"/>
    <lineage>
        <taxon>Eukaryota</taxon>
        <taxon>Discoba</taxon>
        <taxon>Euglenozoa</taxon>
        <taxon>Euglenida</taxon>
        <taxon>Spirocuta</taxon>
        <taxon>Euglenophyceae</taxon>
        <taxon>Eutreptiales</taxon>
        <taxon>Eutreptiaceae</taxon>
        <taxon>Eutreptia</taxon>
    </lineage>
</organism>
<keyword evidence="3 5" id="KW-0687">Ribonucleoprotein</keyword>
<evidence type="ECO:0000256" key="5">
    <source>
        <dbReference type="HAMAP-Rule" id="MF_00291"/>
    </source>
</evidence>
<dbReference type="InterPro" id="IPR005706">
    <property type="entry name" value="Ribosomal_uS2_bac/mit/plastid"/>
</dbReference>
<dbReference type="GO" id="GO:0003735">
    <property type="term" value="F:structural constituent of ribosome"/>
    <property type="evidence" value="ECO:0007669"/>
    <property type="project" value="InterPro"/>
</dbReference>
<evidence type="ECO:0000256" key="1">
    <source>
        <dbReference type="ARBA" id="ARBA00006242"/>
    </source>
</evidence>
<geneLocation type="chloroplast" evidence="7"/>
<keyword evidence="7" id="KW-0934">Plastid</keyword>
<dbReference type="PRINTS" id="PR00395">
    <property type="entry name" value="RIBOSOMALS2"/>
</dbReference>